<dbReference type="PANTHER" id="PTHR34068">
    <property type="entry name" value="UPF0145 PROTEIN YBJQ"/>
    <property type="match status" value="1"/>
</dbReference>
<dbReference type="RefSeq" id="WP_369712632.1">
    <property type="nucleotide sequence ID" value="NZ_CP165646.1"/>
</dbReference>
<dbReference type="AlphaFoldDB" id="A0AB39V8Z4"/>
<reference evidence="3" key="1">
    <citation type="submission" date="2024-07" db="EMBL/GenBank/DDBJ databases">
        <authorList>
            <person name="Li X.-J."/>
            <person name="Wang X."/>
        </authorList>
    </citation>
    <scope>NUCLEOTIDE SEQUENCE</scope>
    <source>
        <strain evidence="3">HSP-342</strain>
    </source>
</reference>
<comment type="similarity">
    <text evidence="1 2">Belongs to the UPF0145 family.</text>
</comment>
<dbReference type="EMBL" id="CP165646">
    <property type="protein sequence ID" value="XDU64271.1"/>
    <property type="molecule type" value="Genomic_DNA"/>
</dbReference>
<dbReference type="NCBIfam" id="NF002224">
    <property type="entry name" value="PRK01119.1"/>
    <property type="match status" value="1"/>
</dbReference>
<dbReference type="HAMAP" id="MF_00338">
    <property type="entry name" value="UPF0145"/>
    <property type="match status" value="1"/>
</dbReference>
<dbReference type="KEGG" id="lmes:AB8B23_10065"/>
<evidence type="ECO:0000256" key="2">
    <source>
        <dbReference type="HAMAP-Rule" id="MF_00338"/>
    </source>
</evidence>
<dbReference type="InterPro" id="IPR002765">
    <property type="entry name" value="UPF0145_YbjQ-like"/>
</dbReference>
<dbReference type="PANTHER" id="PTHR34068:SF1">
    <property type="entry name" value="UPF0145 PROTEIN YBJQ"/>
    <property type="match status" value="1"/>
</dbReference>
<accession>A0AB39V8Z4</accession>
<dbReference type="Pfam" id="PF01906">
    <property type="entry name" value="YbjQ_1"/>
    <property type="match status" value="1"/>
</dbReference>
<evidence type="ECO:0000313" key="3">
    <source>
        <dbReference type="EMBL" id="XDU64271.1"/>
    </source>
</evidence>
<gene>
    <name evidence="3" type="ORF">AB8B23_10065</name>
</gene>
<proteinExistence type="inferred from homology"/>
<dbReference type="SUPFAM" id="SSF117782">
    <property type="entry name" value="YbjQ-like"/>
    <property type="match status" value="1"/>
</dbReference>
<protein>
    <recommendedName>
        <fullName evidence="2">UPF0145 protein AB8B23_10065</fullName>
    </recommendedName>
</protein>
<dbReference type="InterPro" id="IPR035439">
    <property type="entry name" value="UPF0145_dom_sf"/>
</dbReference>
<evidence type="ECO:0000256" key="1">
    <source>
        <dbReference type="ARBA" id="ARBA00010751"/>
    </source>
</evidence>
<organism evidence="3">
    <name type="scientific">Leptotrichia mesophila</name>
    <dbReference type="NCBI Taxonomy" id="3239303"/>
    <lineage>
        <taxon>Bacteria</taxon>
        <taxon>Fusobacteriati</taxon>
        <taxon>Fusobacteriota</taxon>
        <taxon>Fusobacteriia</taxon>
        <taxon>Fusobacteriales</taxon>
        <taxon>Leptotrichiaceae</taxon>
        <taxon>Leptotrichia</taxon>
    </lineage>
</organism>
<dbReference type="Gene3D" id="3.30.110.70">
    <property type="entry name" value="Hypothetical protein apc22750. Chain B"/>
    <property type="match status" value="1"/>
</dbReference>
<sequence length="106" mass="11352">MVITTTNEIQDKKVVEYKGIVFGEVISGINMFKDMGASLRNIFGGRSKGYEDELLAARENALEEMKTRAANLGANAIIGVKMDYEVLGADNGMLMVTCSGTAVVVG</sequence>
<name>A0AB39V8Z4_9FUSO</name>